<name>A0A557NSR8_9VIBR</name>
<evidence type="ECO:0000259" key="1">
    <source>
        <dbReference type="Pfam" id="PF00535"/>
    </source>
</evidence>
<dbReference type="Gene3D" id="3.90.550.10">
    <property type="entry name" value="Spore Coat Polysaccharide Biosynthesis Protein SpsA, Chain A"/>
    <property type="match status" value="1"/>
</dbReference>
<dbReference type="AlphaFoldDB" id="A0A557NSR8"/>
<sequence>MKGIDLNSSQVNVKVEDLVSIITPHYNNLTVLRDALDSVQNQTYSNYEHIIVDDDSLLEVKAELQKLIGNYPNIKLIFLDENRGAGHARNIGITAAQGRFIAFLDCDDMWEPAKLQIQIEYMIKNSVDLCYSEYHVMNSDGVVLNIRKIKSPLTYPGLLKTNSIGCLTAVYDTTRFGKVFMPTMRKRQDLGLWLKLAKLGAKIEGIHIPLARYRLAEHSLSSNKASAALFQWKLYRENEQLGIMKSLYYFGHYVFFALLKRV</sequence>
<dbReference type="InterPro" id="IPR029044">
    <property type="entry name" value="Nucleotide-diphossugar_trans"/>
</dbReference>
<protein>
    <submittedName>
        <fullName evidence="2">Glycosyltransferase family 2 protein</fullName>
    </submittedName>
</protein>
<dbReference type="CDD" id="cd00761">
    <property type="entry name" value="Glyco_tranf_GTA_type"/>
    <property type="match status" value="1"/>
</dbReference>
<feature type="domain" description="Glycosyltransferase 2-like" evidence="1">
    <location>
        <begin position="20"/>
        <end position="140"/>
    </location>
</feature>
<dbReference type="SUPFAM" id="SSF53448">
    <property type="entry name" value="Nucleotide-diphospho-sugar transferases"/>
    <property type="match status" value="1"/>
</dbReference>
<dbReference type="Proteomes" id="UP000319828">
    <property type="component" value="Unassembled WGS sequence"/>
</dbReference>
<gene>
    <name evidence="2" type="ORF">FOF44_18030</name>
</gene>
<dbReference type="OrthoDB" id="9802649at2"/>
<dbReference type="EMBL" id="VMKJ01000079">
    <property type="protein sequence ID" value="TVO31471.1"/>
    <property type="molecule type" value="Genomic_DNA"/>
</dbReference>
<dbReference type="PANTHER" id="PTHR22916">
    <property type="entry name" value="GLYCOSYLTRANSFERASE"/>
    <property type="match status" value="1"/>
</dbReference>
<evidence type="ECO:0000313" key="2">
    <source>
        <dbReference type="EMBL" id="TVO31471.1"/>
    </source>
</evidence>
<dbReference type="PANTHER" id="PTHR22916:SF3">
    <property type="entry name" value="UDP-GLCNAC:BETAGAL BETA-1,3-N-ACETYLGLUCOSAMINYLTRANSFERASE-LIKE PROTEIN 1"/>
    <property type="match status" value="1"/>
</dbReference>
<accession>A0A557NSR8</accession>
<dbReference type="Pfam" id="PF00535">
    <property type="entry name" value="Glycos_transf_2"/>
    <property type="match status" value="1"/>
</dbReference>
<keyword evidence="2" id="KW-0808">Transferase</keyword>
<dbReference type="RefSeq" id="WP_144389272.1">
    <property type="nucleotide sequence ID" value="NZ_CANNCB010000089.1"/>
</dbReference>
<proteinExistence type="predicted"/>
<reference evidence="2 3" key="1">
    <citation type="submission" date="2019-07" db="EMBL/GenBank/DDBJ databases">
        <title>The draft genome sequence of Vibrio algivorus M1486.</title>
        <authorList>
            <person name="Meng X."/>
        </authorList>
    </citation>
    <scope>NUCLEOTIDE SEQUENCE [LARGE SCALE GENOMIC DNA]</scope>
    <source>
        <strain evidence="2 3">M1486</strain>
    </source>
</reference>
<evidence type="ECO:0000313" key="3">
    <source>
        <dbReference type="Proteomes" id="UP000319828"/>
    </source>
</evidence>
<dbReference type="InterPro" id="IPR001173">
    <property type="entry name" value="Glyco_trans_2-like"/>
</dbReference>
<comment type="caution">
    <text evidence="2">The sequence shown here is derived from an EMBL/GenBank/DDBJ whole genome shotgun (WGS) entry which is preliminary data.</text>
</comment>
<organism evidence="2 3">
    <name type="scientific">Vibrio algivorus</name>
    <dbReference type="NCBI Taxonomy" id="1667024"/>
    <lineage>
        <taxon>Bacteria</taxon>
        <taxon>Pseudomonadati</taxon>
        <taxon>Pseudomonadota</taxon>
        <taxon>Gammaproteobacteria</taxon>
        <taxon>Vibrionales</taxon>
        <taxon>Vibrionaceae</taxon>
        <taxon>Vibrio</taxon>
    </lineage>
</organism>
<dbReference type="GO" id="GO:0016758">
    <property type="term" value="F:hexosyltransferase activity"/>
    <property type="evidence" value="ECO:0007669"/>
    <property type="project" value="UniProtKB-ARBA"/>
</dbReference>